<protein>
    <submittedName>
        <fullName evidence="1">DUF2606 family protein</fullName>
    </submittedName>
</protein>
<gene>
    <name evidence="1" type="ORF">J3359_03520</name>
</gene>
<reference evidence="1 2" key="1">
    <citation type="submission" date="2021-03" db="EMBL/GenBank/DDBJ databases">
        <title>Complete genome of Polaribacter_sp.SM13.</title>
        <authorList>
            <person name="Jeong S.W."/>
            <person name="Bae J.W."/>
        </authorList>
    </citation>
    <scope>NUCLEOTIDE SEQUENCE [LARGE SCALE GENOMIC DNA]</scope>
    <source>
        <strain evidence="1 2">SM13</strain>
    </source>
</reference>
<keyword evidence="2" id="KW-1185">Reference proteome</keyword>
<evidence type="ECO:0000313" key="2">
    <source>
        <dbReference type="Proteomes" id="UP000663920"/>
    </source>
</evidence>
<evidence type="ECO:0000313" key="1">
    <source>
        <dbReference type="EMBL" id="QTE23359.1"/>
    </source>
</evidence>
<dbReference type="KEGG" id="pcea:J3359_03520"/>
<sequence length="121" mass="14296">MKYKNIVIVFILLSICFMSCVSKKGAIEVKIQAIEATNNQPRKNLRVEVLKVKNPLFSMRSFILIHTLRTDDKGIISFKTNEKGNYSIRFYRDTRPAVPFYWIDTLNVKDLKEDKFFRLSW</sequence>
<name>A0A975CPY8_9FLAO</name>
<organism evidence="1 2">
    <name type="scientific">Polaribacter cellanae</name>
    <dbReference type="NCBI Taxonomy" id="2818493"/>
    <lineage>
        <taxon>Bacteria</taxon>
        <taxon>Pseudomonadati</taxon>
        <taxon>Bacteroidota</taxon>
        <taxon>Flavobacteriia</taxon>
        <taxon>Flavobacteriales</taxon>
        <taxon>Flavobacteriaceae</taxon>
    </lineage>
</organism>
<accession>A0A975CPY8</accession>
<dbReference type="Proteomes" id="UP000663920">
    <property type="component" value="Chromosome"/>
</dbReference>
<proteinExistence type="predicted"/>
<dbReference type="AlphaFoldDB" id="A0A975CPY8"/>
<dbReference type="EMBL" id="CP071869">
    <property type="protein sequence ID" value="QTE23359.1"/>
    <property type="molecule type" value="Genomic_DNA"/>
</dbReference>